<dbReference type="Gene3D" id="3.90.110.10">
    <property type="entry name" value="Lactate dehydrogenase/glycoside hydrolase, family 4, C-terminal"/>
    <property type="match status" value="1"/>
</dbReference>
<evidence type="ECO:0000259" key="2">
    <source>
        <dbReference type="Pfam" id="PF02866"/>
    </source>
</evidence>
<organism evidence="3">
    <name type="scientific">bioreactor metagenome</name>
    <dbReference type="NCBI Taxonomy" id="1076179"/>
    <lineage>
        <taxon>unclassified sequences</taxon>
        <taxon>metagenomes</taxon>
        <taxon>ecological metagenomes</taxon>
    </lineage>
</organism>
<keyword evidence="1 3" id="KW-0560">Oxidoreductase</keyword>
<dbReference type="GO" id="GO:0006089">
    <property type="term" value="P:lactate metabolic process"/>
    <property type="evidence" value="ECO:0007669"/>
    <property type="project" value="TreeGrafter"/>
</dbReference>
<name>A0A645G2A9_9ZZZZ</name>
<dbReference type="InterPro" id="IPR018177">
    <property type="entry name" value="L-lactate_DH_AS"/>
</dbReference>
<dbReference type="PANTHER" id="PTHR43128">
    <property type="entry name" value="L-2-HYDROXYCARBOXYLATE DEHYDROGENASE (NAD(P)(+))"/>
    <property type="match status" value="1"/>
</dbReference>
<gene>
    <name evidence="3" type="primary">ldh_12</name>
    <name evidence="3" type="ORF">SDC9_168376</name>
</gene>
<comment type="caution">
    <text evidence="3">The sequence shown here is derived from an EMBL/GenBank/DDBJ whole genome shotgun (WGS) entry which is preliminary data.</text>
</comment>
<protein>
    <submittedName>
        <fullName evidence="3">L-lactate dehydrogenase</fullName>
        <ecNumber evidence="3">1.1.1.27</ecNumber>
    </submittedName>
</protein>
<dbReference type="GO" id="GO:0004459">
    <property type="term" value="F:L-lactate dehydrogenase (NAD+) activity"/>
    <property type="evidence" value="ECO:0007669"/>
    <property type="project" value="UniProtKB-EC"/>
</dbReference>
<sequence>MLGEHGDSSVIPWSLTAISGMKMEIYCDNIKKTHGFQGDTELQQIEAEVRSSGAKVIELKNATYYAIAMSVRYLCECILRNTSCVLTVSGLIQGQFGIHDVALSLPFVIDSQGIKQALEPPLNEEENVRVEVSLPDRLEAPLETGDRVGQLTYYTGDTCIGQVDLVCGRSVRRDAVAANPWLSRILDFFSRKKGDTFLSVFYSQTLPFS</sequence>
<proteinExistence type="predicted"/>
<dbReference type="GO" id="GO:0006508">
    <property type="term" value="P:proteolysis"/>
    <property type="evidence" value="ECO:0007669"/>
    <property type="project" value="InterPro"/>
</dbReference>
<dbReference type="SUPFAM" id="SSF56327">
    <property type="entry name" value="LDH C-terminal domain-like"/>
    <property type="match status" value="1"/>
</dbReference>
<dbReference type="Pfam" id="PF02866">
    <property type="entry name" value="Ldh_1_C"/>
    <property type="match status" value="1"/>
</dbReference>
<dbReference type="PANTHER" id="PTHR43128:SF16">
    <property type="entry name" value="L-LACTATE DEHYDROGENASE"/>
    <property type="match status" value="1"/>
</dbReference>
<feature type="domain" description="Lactate/malate dehydrogenase C-terminal" evidence="2">
    <location>
        <begin position="2"/>
        <end position="134"/>
    </location>
</feature>
<dbReference type="PROSITE" id="PS00064">
    <property type="entry name" value="L_LDH"/>
    <property type="match status" value="1"/>
</dbReference>
<dbReference type="EC" id="1.1.1.27" evidence="3"/>
<reference evidence="3" key="1">
    <citation type="submission" date="2019-08" db="EMBL/GenBank/DDBJ databases">
        <authorList>
            <person name="Kucharzyk K."/>
            <person name="Murdoch R.W."/>
            <person name="Higgins S."/>
            <person name="Loffler F."/>
        </authorList>
    </citation>
    <scope>NUCLEOTIDE SEQUENCE</scope>
</reference>
<dbReference type="GO" id="GO:0009002">
    <property type="term" value="F:serine-type D-Ala-D-Ala carboxypeptidase activity"/>
    <property type="evidence" value="ECO:0007669"/>
    <property type="project" value="InterPro"/>
</dbReference>
<evidence type="ECO:0000256" key="1">
    <source>
        <dbReference type="ARBA" id="ARBA00023002"/>
    </source>
</evidence>
<dbReference type="SUPFAM" id="SSF69189">
    <property type="entry name" value="Penicillin-binding protein associated domain"/>
    <property type="match status" value="1"/>
</dbReference>
<evidence type="ECO:0000313" key="3">
    <source>
        <dbReference type="EMBL" id="MPN20997.1"/>
    </source>
</evidence>
<dbReference type="InterPro" id="IPR015955">
    <property type="entry name" value="Lactate_DH/Glyco_Ohase_4_C"/>
</dbReference>
<accession>A0A645G2A9</accession>
<dbReference type="AlphaFoldDB" id="A0A645G2A9"/>
<dbReference type="InterPro" id="IPR015956">
    <property type="entry name" value="Peniciliin-bd_prot_C_sf"/>
</dbReference>
<dbReference type="EMBL" id="VSSQ01068863">
    <property type="protein sequence ID" value="MPN20997.1"/>
    <property type="molecule type" value="Genomic_DNA"/>
</dbReference>
<dbReference type="InterPro" id="IPR022383">
    <property type="entry name" value="Lactate/malate_DH_C"/>
</dbReference>